<proteinExistence type="predicted"/>
<keyword evidence="1" id="KW-0812">Transmembrane</keyword>
<evidence type="ECO:0000313" key="3">
    <source>
        <dbReference type="Proteomes" id="UP001057375"/>
    </source>
</evidence>
<feature type="transmembrane region" description="Helical" evidence="1">
    <location>
        <begin position="9"/>
        <end position="26"/>
    </location>
</feature>
<feature type="transmembrane region" description="Helical" evidence="1">
    <location>
        <begin position="46"/>
        <end position="70"/>
    </location>
</feature>
<name>A0ABQ5KGG9_9EUKA</name>
<evidence type="ECO:0000313" key="2">
    <source>
        <dbReference type="EMBL" id="GKT31617.1"/>
    </source>
</evidence>
<keyword evidence="3" id="KW-1185">Reference proteome</keyword>
<evidence type="ECO:0008006" key="4">
    <source>
        <dbReference type="Google" id="ProtNLM"/>
    </source>
</evidence>
<evidence type="ECO:0000256" key="1">
    <source>
        <dbReference type="SAM" id="Phobius"/>
    </source>
</evidence>
<gene>
    <name evidence="2" type="ORF">ADUPG1_006008</name>
</gene>
<dbReference type="Proteomes" id="UP001057375">
    <property type="component" value="Unassembled WGS sequence"/>
</dbReference>
<comment type="caution">
    <text evidence="2">The sequence shown here is derived from an EMBL/GenBank/DDBJ whole genome shotgun (WGS) entry which is preliminary data.</text>
</comment>
<sequence>MAVSIFNKIGFIGICLTYYYWLLWLISSEEGDDEAFSDSIYAIYSIVWIAWASFFYFWGILSLFFAACCASKKPKKSASMPMTSPQTQVYAQPPVVPQQQLAGGYSVLAVIAVDSAQSGPTDSLVPIDNASNEILEGEIQYYPNPLVHSSHV</sequence>
<reference evidence="2" key="1">
    <citation type="submission" date="2022-03" db="EMBL/GenBank/DDBJ databases">
        <title>Draft genome sequence of Aduncisulcus paluster, a free-living microaerophilic Fornicata.</title>
        <authorList>
            <person name="Yuyama I."/>
            <person name="Kume K."/>
            <person name="Tamura T."/>
            <person name="Inagaki Y."/>
            <person name="Hashimoto T."/>
        </authorList>
    </citation>
    <scope>NUCLEOTIDE SEQUENCE</scope>
    <source>
        <strain evidence="2">NY0171</strain>
    </source>
</reference>
<organism evidence="2 3">
    <name type="scientific">Aduncisulcus paluster</name>
    <dbReference type="NCBI Taxonomy" id="2918883"/>
    <lineage>
        <taxon>Eukaryota</taxon>
        <taxon>Metamonada</taxon>
        <taxon>Carpediemonas-like organisms</taxon>
        <taxon>Aduncisulcus</taxon>
    </lineage>
</organism>
<dbReference type="EMBL" id="BQXS01009707">
    <property type="protein sequence ID" value="GKT31617.1"/>
    <property type="molecule type" value="Genomic_DNA"/>
</dbReference>
<accession>A0ABQ5KGG9</accession>
<keyword evidence="1" id="KW-0472">Membrane</keyword>
<keyword evidence="1" id="KW-1133">Transmembrane helix</keyword>
<protein>
    <recommendedName>
        <fullName evidence="4">Transmembrane protein</fullName>
    </recommendedName>
</protein>